<dbReference type="PANTHER" id="PTHR30625">
    <property type="entry name" value="PROTEIN TOLQ"/>
    <property type="match status" value="1"/>
</dbReference>
<dbReference type="InterPro" id="IPR017270">
    <property type="entry name" value="MotA/TolQ/ExbB-rel"/>
</dbReference>
<evidence type="ECO:0000313" key="12">
    <source>
        <dbReference type="Proteomes" id="UP000282818"/>
    </source>
</evidence>
<dbReference type="RefSeq" id="WP_127693200.1">
    <property type="nucleotide sequence ID" value="NZ_SACQ01000002.1"/>
</dbReference>
<keyword evidence="7" id="KW-0175">Coiled coil</keyword>
<feature type="transmembrane region" description="Helical" evidence="8">
    <location>
        <begin position="394"/>
        <end position="415"/>
    </location>
</feature>
<gene>
    <name evidence="11" type="ORF">EOE65_04975</name>
</gene>
<dbReference type="GO" id="GO:0005886">
    <property type="term" value="C:plasma membrane"/>
    <property type="evidence" value="ECO:0007669"/>
    <property type="project" value="UniProtKB-SubCell"/>
</dbReference>
<evidence type="ECO:0000256" key="9">
    <source>
        <dbReference type="SAM" id="SignalP"/>
    </source>
</evidence>
<organism evidence="11 12">
    <name type="scientific">Neptunomonas marina</name>
    <dbReference type="NCBI Taxonomy" id="1815562"/>
    <lineage>
        <taxon>Bacteria</taxon>
        <taxon>Pseudomonadati</taxon>
        <taxon>Pseudomonadota</taxon>
        <taxon>Gammaproteobacteria</taxon>
        <taxon>Oceanospirillales</taxon>
        <taxon>Oceanospirillaceae</taxon>
        <taxon>Neptunomonas</taxon>
    </lineage>
</organism>
<keyword evidence="6" id="KW-0653">Protein transport</keyword>
<evidence type="ECO:0000256" key="3">
    <source>
        <dbReference type="ARBA" id="ARBA00022692"/>
    </source>
</evidence>
<keyword evidence="12" id="KW-1185">Reference proteome</keyword>
<reference evidence="11 12" key="1">
    <citation type="submission" date="2019-01" db="EMBL/GenBank/DDBJ databases">
        <authorList>
            <person name="Chen W.-M."/>
        </authorList>
    </citation>
    <scope>NUCLEOTIDE SEQUENCE [LARGE SCALE GENOMIC DNA]</scope>
    <source>
        <strain evidence="11 12">HPM-16</strain>
    </source>
</reference>
<evidence type="ECO:0000256" key="6">
    <source>
        <dbReference type="RuleBase" id="RU004057"/>
    </source>
</evidence>
<keyword evidence="4 8" id="KW-1133">Transmembrane helix</keyword>
<sequence length="450" mass="48502">MKSLLVIGLTASLLGASVTAAAAPETLNGLLEQVRGFSAADKVTNQKREQAFNQDLAQKRALLSKSRDRLALAEAEQERLKEAFDANDLLLAEKEAQLTQRAGQLGEVFGVAKEKAAELRPLLADSLVSAQHPGRDQVLTFADSKRVPTLQDLEALWYQLQLEMTASGQISQFSAPVIGQDGQQRELAVTRFGVFSAAAEDLYLQWDAEQQALAALPTQPRQVASQLEAYASGTAAQVTIDPSRGQLFMLLDREPRLLERIQQGGNVGYLILALGALGLLVSLYQVLRMVMSEIKVAAQLRRPEKLSVKNALGRVLLAAQQTGSAEQRELKVDEAILQELPGIERGQSFVKLLAAVAPLLGLLGTVIGMIATFQSITLFGTSDPKLMAGGISQALMTTVLGLVVAIPLLFCHSYLATRSRRLTQILQEKSLGLLAEPVAAAPQQELPRAA</sequence>
<evidence type="ECO:0000256" key="4">
    <source>
        <dbReference type="ARBA" id="ARBA00022989"/>
    </source>
</evidence>
<evidence type="ECO:0000313" key="11">
    <source>
        <dbReference type="EMBL" id="RVU31342.1"/>
    </source>
</evidence>
<dbReference type="EMBL" id="SACQ01000002">
    <property type="protein sequence ID" value="RVU31342.1"/>
    <property type="molecule type" value="Genomic_DNA"/>
</dbReference>
<comment type="caution">
    <text evidence="11">The sequence shown here is derived from an EMBL/GenBank/DDBJ whole genome shotgun (WGS) entry which is preliminary data.</text>
</comment>
<keyword evidence="6" id="KW-0813">Transport</keyword>
<protein>
    <submittedName>
        <fullName evidence="11">MotA/TolQ/ExbB proton channel family protein</fullName>
    </submittedName>
</protein>
<feature type="domain" description="MotA/TolQ/ExbB proton channel" evidence="10">
    <location>
        <begin position="312"/>
        <end position="427"/>
    </location>
</feature>
<keyword evidence="9" id="KW-0732">Signal</keyword>
<dbReference type="PIRSF" id="PIRSF037714">
    <property type="entry name" value="TolR"/>
    <property type="match status" value="1"/>
</dbReference>
<dbReference type="InterPro" id="IPR050790">
    <property type="entry name" value="ExbB/TolQ_transport"/>
</dbReference>
<evidence type="ECO:0000256" key="5">
    <source>
        <dbReference type="ARBA" id="ARBA00023136"/>
    </source>
</evidence>
<dbReference type="GO" id="GO:0017038">
    <property type="term" value="P:protein import"/>
    <property type="evidence" value="ECO:0007669"/>
    <property type="project" value="TreeGrafter"/>
</dbReference>
<dbReference type="Proteomes" id="UP000282818">
    <property type="component" value="Unassembled WGS sequence"/>
</dbReference>
<feature type="transmembrane region" description="Helical" evidence="8">
    <location>
        <begin position="352"/>
        <end position="374"/>
    </location>
</feature>
<evidence type="ECO:0000259" key="10">
    <source>
        <dbReference type="Pfam" id="PF01618"/>
    </source>
</evidence>
<evidence type="ECO:0000256" key="7">
    <source>
        <dbReference type="SAM" id="Coils"/>
    </source>
</evidence>
<evidence type="ECO:0000256" key="8">
    <source>
        <dbReference type="SAM" id="Phobius"/>
    </source>
</evidence>
<keyword evidence="2" id="KW-1003">Cell membrane</keyword>
<dbReference type="AlphaFoldDB" id="A0A437Q9V0"/>
<keyword evidence="3 8" id="KW-0812">Transmembrane</keyword>
<feature type="transmembrane region" description="Helical" evidence="8">
    <location>
        <begin position="267"/>
        <end position="287"/>
    </location>
</feature>
<dbReference type="InterPro" id="IPR002898">
    <property type="entry name" value="MotA_ExbB_proton_chnl"/>
</dbReference>
<dbReference type="PANTHER" id="PTHR30625:SF11">
    <property type="entry name" value="MOTA_TOLQ_EXBB PROTON CHANNEL DOMAIN-CONTAINING PROTEIN"/>
    <property type="match status" value="1"/>
</dbReference>
<dbReference type="Pfam" id="PF01618">
    <property type="entry name" value="MotA_ExbB"/>
    <property type="match status" value="1"/>
</dbReference>
<comment type="subcellular location">
    <subcellularLocation>
        <location evidence="1">Cell membrane</location>
        <topology evidence="1">Multi-pass membrane protein</topology>
    </subcellularLocation>
    <subcellularLocation>
        <location evidence="6">Membrane</location>
        <topology evidence="6">Multi-pass membrane protein</topology>
    </subcellularLocation>
</comment>
<proteinExistence type="inferred from homology"/>
<feature type="signal peptide" evidence="9">
    <location>
        <begin position="1"/>
        <end position="22"/>
    </location>
</feature>
<name>A0A437Q9V0_9GAMM</name>
<feature type="chain" id="PRO_5019500271" evidence="9">
    <location>
        <begin position="23"/>
        <end position="450"/>
    </location>
</feature>
<evidence type="ECO:0000256" key="1">
    <source>
        <dbReference type="ARBA" id="ARBA00004651"/>
    </source>
</evidence>
<keyword evidence="5 8" id="KW-0472">Membrane</keyword>
<feature type="coiled-coil region" evidence="7">
    <location>
        <begin position="56"/>
        <end position="93"/>
    </location>
</feature>
<evidence type="ECO:0000256" key="2">
    <source>
        <dbReference type="ARBA" id="ARBA00022475"/>
    </source>
</evidence>
<accession>A0A437Q9V0</accession>
<comment type="similarity">
    <text evidence="6">Belongs to the exbB/tolQ family.</text>
</comment>